<keyword evidence="1" id="KW-0472">Membrane</keyword>
<dbReference type="EMBL" id="DPIY01000006">
    <property type="protein sequence ID" value="HCT56865.1"/>
    <property type="molecule type" value="Genomic_DNA"/>
</dbReference>
<sequence>MRHFVDNIELWLSAAGVAVILLIPRLGLASQDSYWAVMAVTALIVGVLHGGIFWLIRRRQRRLRATAIREIRQMLTDRVNNQLNVIIMHVSANESAESCETVEGVQAAVDDVTDLLDTLSEESLRGWQAHYADFLSRRHLRNTPARAMPSVSDGVRR</sequence>
<reference evidence="2 3" key="1">
    <citation type="journal article" date="2018" name="Nat. Biotechnol.">
        <title>A standardized bacterial taxonomy based on genome phylogeny substantially revises the tree of life.</title>
        <authorList>
            <person name="Parks D.H."/>
            <person name="Chuvochina M."/>
            <person name="Waite D.W."/>
            <person name="Rinke C."/>
            <person name="Skarshewski A."/>
            <person name="Chaumeil P.A."/>
            <person name="Hugenholtz P."/>
        </authorList>
    </citation>
    <scope>NUCLEOTIDE SEQUENCE [LARGE SCALE GENOMIC DNA]</scope>
    <source>
        <strain evidence="2">UBA8844</strain>
    </source>
</reference>
<keyword evidence="1" id="KW-0812">Transmembrane</keyword>
<accession>A0A3D4V705</accession>
<organism evidence="2 3">
    <name type="scientific">Gemmatimonas aurantiaca</name>
    <dbReference type="NCBI Taxonomy" id="173480"/>
    <lineage>
        <taxon>Bacteria</taxon>
        <taxon>Pseudomonadati</taxon>
        <taxon>Gemmatimonadota</taxon>
        <taxon>Gemmatimonadia</taxon>
        <taxon>Gemmatimonadales</taxon>
        <taxon>Gemmatimonadaceae</taxon>
        <taxon>Gemmatimonas</taxon>
    </lineage>
</organism>
<feature type="transmembrane region" description="Helical" evidence="1">
    <location>
        <begin position="7"/>
        <end position="28"/>
    </location>
</feature>
<protein>
    <submittedName>
        <fullName evidence="2">Uncharacterized protein</fullName>
    </submittedName>
</protein>
<dbReference type="AlphaFoldDB" id="A0A3D4V705"/>
<dbReference type="Proteomes" id="UP000264071">
    <property type="component" value="Unassembled WGS sequence"/>
</dbReference>
<comment type="caution">
    <text evidence="2">The sequence shown here is derived from an EMBL/GenBank/DDBJ whole genome shotgun (WGS) entry which is preliminary data.</text>
</comment>
<gene>
    <name evidence="2" type="ORF">DGD08_06585</name>
</gene>
<evidence type="ECO:0000256" key="1">
    <source>
        <dbReference type="SAM" id="Phobius"/>
    </source>
</evidence>
<name>A0A3D4V705_9BACT</name>
<dbReference type="OMA" id="IHGILFW"/>
<evidence type="ECO:0000313" key="2">
    <source>
        <dbReference type="EMBL" id="HCT56865.1"/>
    </source>
</evidence>
<feature type="transmembrane region" description="Helical" evidence="1">
    <location>
        <begin position="34"/>
        <end position="56"/>
    </location>
</feature>
<keyword evidence="1" id="KW-1133">Transmembrane helix</keyword>
<evidence type="ECO:0000313" key="3">
    <source>
        <dbReference type="Proteomes" id="UP000264071"/>
    </source>
</evidence>
<proteinExistence type="predicted"/>